<dbReference type="PIRSF" id="PIRSF018249">
    <property type="entry name" value="MyrA_prd"/>
    <property type="match status" value="1"/>
</dbReference>
<dbReference type="Pfam" id="PF08241">
    <property type="entry name" value="Methyltransf_11"/>
    <property type="match status" value="1"/>
</dbReference>
<keyword evidence="3" id="KW-0489">Methyltransferase</keyword>
<dbReference type="InterPro" id="IPR016718">
    <property type="entry name" value="rRNA_m1G-MeTrfase_A_prd"/>
</dbReference>
<dbReference type="Pfam" id="PF21302">
    <property type="entry name" value="Zn_ribbon_RlmA"/>
    <property type="match status" value="1"/>
</dbReference>
<keyword evidence="3" id="KW-0808">Transferase</keyword>
<dbReference type="InterPro" id="IPR029063">
    <property type="entry name" value="SAM-dependent_MTases_sf"/>
</dbReference>
<feature type="domain" description="23S rRNA (guanine(745)-N(1))-methyltransferase N-terminal" evidence="2">
    <location>
        <begin position="5"/>
        <end position="45"/>
    </location>
</feature>
<feature type="domain" description="Methyltransferase type 11" evidence="1">
    <location>
        <begin position="85"/>
        <end position="168"/>
    </location>
</feature>
<evidence type="ECO:0000313" key="3">
    <source>
        <dbReference type="EMBL" id="MCQ5121041.1"/>
    </source>
</evidence>
<organism evidence="3 4">
    <name type="scientific">Massilicoli timonensis</name>
    <dbReference type="NCBI Taxonomy" id="2015901"/>
    <lineage>
        <taxon>Bacteria</taxon>
        <taxon>Bacillati</taxon>
        <taxon>Bacillota</taxon>
        <taxon>Erysipelotrichia</taxon>
        <taxon>Erysipelotrichales</taxon>
        <taxon>Erysipelotrichaceae</taxon>
        <taxon>Massilicoli</taxon>
    </lineage>
</organism>
<dbReference type="CDD" id="cd02440">
    <property type="entry name" value="AdoMet_MTases"/>
    <property type="match status" value="1"/>
</dbReference>
<keyword evidence="4" id="KW-1185">Reference proteome</keyword>
<protein>
    <submittedName>
        <fullName evidence="3">Methyltransferase domain-containing protein</fullName>
    </submittedName>
</protein>
<dbReference type="Proteomes" id="UP001524435">
    <property type="component" value="Unassembled WGS sequence"/>
</dbReference>
<accession>A0ABT1SII1</accession>
<gene>
    <name evidence="3" type="ORF">NE663_02040</name>
</gene>
<dbReference type="GO" id="GO:0008168">
    <property type="term" value="F:methyltransferase activity"/>
    <property type="evidence" value="ECO:0007669"/>
    <property type="project" value="UniProtKB-KW"/>
</dbReference>
<sequence length="264" mass="30156">MKMLLCPICQTELRRTEKQMKCENGHSFDLARQGYVNLMINGKKSSGDDRDMVKSRHLFLEEGFYAPLRDHVSNLIASRKPQVLVDAGCGEGYYTKVCAQHAREAYGFDLSKAALKLAAANDAKTHYAIASLAHLPLADESVDVLLSVFAPFDEAEFQRVLKADGLLIQVQPGPYHLYELKQILYERVQLHEPTVHSRSFDVVKAETLTYPMEIHDPQHLQALFQMTPYYWKSPKESRSRLQAQSVLQVRASFHIVCYRKQVKK</sequence>
<evidence type="ECO:0000313" key="4">
    <source>
        <dbReference type="Proteomes" id="UP001524435"/>
    </source>
</evidence>
<dbReference type="InterPro" id="IPR052939">
    <property type="entry name" value="23S_rRNA_MeTrnsfrase_RlmA"/>
</dbReference>
<proteinExistence type="predicted"/>
<dbReference type="Gene3D" id="3.40.50.150">
    <property type="entry name" value="Vaccinia Virus protein VP39"/>
    <property type="match status" value="1"/>
</dbReference>
<dbReference type="PANTHER" id="PTHR43460">
    <property type="entry name" value="METHYLTRANSFERASE"/>
    <property type="match status" value="1"/>
</dbReference>
<dbReference type="SUPFAM" id="SSF53335">
    <property type="entry name" value="S-adenosyl-L-methionine-dependent methyltransferases"/>
    <property type="match status" value="1"/>
</dbReference>
<evidence type="ECO:0000259" key="2">
    <source>
        <dbReference type="Pfam" id="PF21302"/>
    </source>
</evidence>
<dbReference type="PANTHER" id="PTHR43460:SF1">
    <property type="entry name" value="METHYLTRANSFERASE TYPE 11 DOMAIN-CONTAINING PROTEIN"/>
    <property type="match status" value="1"/>
</dbReference>
<reference evidence="3 4" key="1">
    <citation type="submission" date="2022-06" db="EMBL/GenBank/DDBJ databases">
        <title>Isolation of gut microbiota from human fecal samples.</title>
        <authorList>
            <person name="Pamer E.G."/>
            <person name="Barat B."/>
            <person name="Waligurski E."/>
            <person name="Medina S."/>
            <person name="Paddock L."/>
            <person name="Mostad J."/>
        </authorList>
    </citation>
    <scope>NUCLEOTIDE SEQUENCE [LARGE SCALE GENOMIC DNA]</scope>
    <source>
        <strain evidence="3 4">DFI.6.1</strain>
    </source>
</reference>
<evidence type="ECO:0000259" key="1">
    <source>
        <dbReference type="Pfam" id="PF08241"/>
    </source>
</evidence>
<dbReference type="EMBL" id="JANGCH010000002">
    <property type="protein sequence ID" value="MCQ5121041.1"/>
    <property type="molecule type" value="Genomic_DNA"/>
</dbReference>
<dbReference type="InterPro" id="IPR013216">
    <property type="entry name" value="Methyltransf_11"/>
</dbReference>
<comment type="caution">
    <text evidence="3">The sequence shown here is derived from an EMBL/GenBank/DDBJ whole genome shotgun (WGS) entry which is preliminary data.</text>
</comment>
<name>A0ABT1SII1_9FIRM</name>
<dbReference type="InterPro" id="IPR048647">
    <property type="entry name" value="RlmA_N"/>
</dbReference>
<dbReference type="GO" id="GO:0032259">
    <property type="term" value="P:methylation"/>
    <property type="evidence" value="ECO:0007669"/>
    <property type="project" value="UniProtKB-KW"/>
</dbReference>
<dbReference type="RefSeq" id="WP_102266936.1">
    <property type="nucleotide sequence ID" value="NZ_CALVCM010000001.1"/>
</dbReference>